<dbReference type="Gene3D" id="3.40.30.10">
    <property type="entry name" value="Glutaredoxin"/>
    <property type="match status" value="1"/>
</dbReference>
<organism evidence="2 3">
    <name type="scientific">Phytoactinopolyspora alkaliphila</name>
    <dbReference type="NCBI Taxonomy" id="1783498"/>
    <lineage>
        <taxon>Bacteria</taxon>
        <taxon>Bacillati</taxon>
        <taxon>Actinomycetota</taxon>
        <taxon>Actinomycetes</taxon>
        <taxon>Jiangellales</taxon>
        <taxon>Jiangellaceae</taxon>
        <taxon>Phytoactinopolyspora</taxon>
    </lineage>
</organism>
<evidence type="ECO:0000259" key="1">
    <source>
        <dbReference type="Pfam" id="PF01323"/>
    </source>
</evidence>
<sequence length="209" mass="22871">MWSDVACPWCYVGKRRFERALATFDGQVVVEFHSFELAPDTPVDFAGSEVDFLMGHKGMPRERVEQMLAQMTGLAAEEGLAFDYEALQHTKTLKAHELLHYAKTVGKQSELKERLLKAYFEQGVHVGRIDNLVALAQEVGLDQAGAQDALESGKFAGAVAADIAQARALGINGVPFFVFDGRVGVSGAQSADVFTDALERVAQRTYDDD</sequence>
<reference evidence="2 3" key="1">
    <citation type="submission" date="2020-02" db="EMBL/GenBank/DDBJ databases">
        <authorList>
            <person name="Li X.-J."/>
            <person name="Feng X.-M."/>
        </authorList>
    </citation>
    <scope>NUCLEOTIDE SEQUENCE [LARGE SCALE GENOMIC DNA]</scope>
    <source>
        <strain evidence="2 3">CGMCC 4.7225</strain>
    </source>
</reference>
<comment type="caution">
    <text evidence="2">The sequence shown here is derived from an EMBL/GenBank/DDBJ whole genome shotgun (WGS) entry which is preliminary data.</text>
</comment>
<gene>
    <name evidence="2" type="ORF">G1H11_01775</name>
</gene>
<protein>
    <submittedName>
        <fullName evidence="2">DsbA family oxidoreductase</fullName>
    </submittedName>
</protein>
<feature type="domain" description="DSBA-like thioredoxin" evidence="1">
    <location>
        <begin position="2"/>
        <end position="198"/>
    </location>
</feature>
<dbReference type="CDD" id="cd03024">
    <property type="entry name" value="DsbA_FrnE"/>
    <property type="match status" value="1"/>
</dbReference>
<dbReference type="InterPro" id="IPR036249">
    <property type="entry name" value="Thioredoxin-like_sf"/>
</dbReference>
<dbReference type="SUPFAM" id="SSF52833">
    <property type="entry name" value="Thioredoxin-like"/>
    <property type="match status" value="1"/>
</dbReference>
<proteinExistence type="predicted"/>
<keyword evidence="3" id="KW-1185">Reference proteome</keyword>
<dbReference type="Pfam" id="PF01323">
    <property type="entry name" value="DSBA"/>
    <property type="match status" value="1"/>
</dbReference>
<dbReference type="EMBL" id="JAAGOB010000001">
    <property type="protein sequence ID" value="NED94034.1"/>
    <property type="molecule type" value="Genomic_DNA"/>
</dbReference>
<dbReference type="InterPro" id="IPR001853">
    <property type="entry name" value="DSBA-like_thioredoxin_dom"/>
</dbReference>
<dbReference type="AlphaFoldDB" id="A0A6N9YGE7"/>
<name>A0A6N9YGE7_9ACTN</name>
<evidence type="ECO:0000313" key="2">
    <source>
        <dbReference type="EMBL" id="NED94034.1"/>
    </source>
</evidence>
<dbReference type="Proteomes" id="UP000469185">
    <property type="component" value="Unassembled WGS sequence"/>
</dbReference>
<evidence type="ECO:0000313" key="3">
    <source>
        <dbReference type="Proteomes" id="UP000469185"/>
    </source>
</evidence>
<dbReference type="GO" id="GO:0016491">
    <property type="term" value="F:oxidoreductase activity"/>
    <property type="evidence" value="ECO:0007669"/>
    <property type="project" value="InterPro"/>
</dbReference>
<dbReference type="PANTHER" id="PTHR13887">
    <property type="entry name" value="GLUTATHIONE S-TRANSFERASE KAPPA"/>
    <property type="match status" value="1"/>
</dbReference>
<dbReference type="PANTHER" id="PTHR13887:SF41">
    <property type="entry name" value="THIOREDOXIN SUPERFAMILY PROTEIN"/>
    <property type="match status" value="1"/>
</dbReference>
<accession>A0A6N9YGE7</accession>